<dbReference type="Gene3D" id="2.120.10.30">
    <property type="entry name" value="TolB, C-terminal domain"/>
    <property type="match status" value="1"/>
</dbReference>
<evidence type="ECO:0000313" key="3">
    <source>
        <dbReference type="Proteomes" id="UP000317624"/>
    </source>
</evidence>
<name>A0A558BUK4_9BACT</name>
<dbReference type="AlphaFoldDB" id="A0A558BUK4"/>
<evidence type="ECO:0000313" key="2">
    <source>
        <dbReference type="EMBL" id="TVT40208.1"/>
    </source>
</evidence>
<dbReference type="RefSeq" id="WP_144847886.1">
    <property type="nucleotide sequence ID" value="NZ_VMRJ01000003.1"/>
</dbReference>
<comment type="caution">
    <text evidence="2">The sequence shown here is derived from an EMBL/GenBank/DDBJ whole genome shotgun (WGS) entry which is preliminary data.</text>
</comment>
<keyword evidence="3" id="KW-1185">Reference proteome</keyword>
<feature type="chain" id="PRO_5021908134" evidence="1">
    <location>
        <begin position="18"/>
        <end position="983"/>
    </location>
</feature>
<reference evidence="2 3" key="1">
    <citation type="submission" date="2019-07" db="EMBL/GenBank/DDBJ databases">
        <title>Hymenobacter sp. straun FUR1 Genome sequencing and assembly.</title>
        <authorList>
            <person name="Chhetri G."/>
        </authorList>
    </citation>
    <scope>NUCLEOTIDE SEQUENCE [LARGE SCALE GENOMIC DNA]</scope>
    <source>
        <strain evidence="2 3">Fur1</strain>
    </source>
</reference>
<sequence>MRRLLPALLLLATKAFAQSLPIISQNPPGLRWQEVRTPHFRVLYPAGLDTAAQRTAQRLEAVHAPNGATLGVSAPPIAVVLQNQTTVSNGFVTFLPRHAEFFTTPEQGQTLGTVDWLDGLVVHEFRHVNQFDKARQGFGKVLVPLLGEGGLGVAAVGVPQWFFEGDAVGSETALTRSGRGRIPYFGLGLRANLLSGRQYSYQKAVNGSFRDLVPDWYVLGYYLTSYAKAHYGPAVWGRVLDQYYRFPFYPFSFSNSLRRTTGLRVEDLYARTMRELDSTWRAEQAARPAPTTVRELAGQAGTRIFTQYQYPQYVNDSTVLALKSGLGDIAKLVLLGRHGQEKRVFTLGQINIPEMLSVGGNKVVWPEFRQQPRWGQKVYSELKILDLGTGQVSRLALGTRYAAAALSPDGTRLVAVRTDASYHHTLVVLDATTGQVLHTLPNPRNDFYQQPRWLPDGRVVAVTLSAGGKTLQALDVATGAATNLLPVANINITNPQPWDGYVLYNSPQSGVDNIYAVEIAAGRTYQVTNRPYGAYHAAVAPDGRHLAFHDYRATGARVVETPLNTATWLVPGGGGRANEAIHAAGEMGIAMLAPAQRSAPADPYAERLAAGEPAAKQITQLLASPDSAGPRYGVRRYRPLAHAFRIFSYGVVQSPAGNSVSVGVRSQDFLSTTQAFAGLTYDQTERTFAATGALSYQGLGPVLDVESSYGGRDASIVDARGRVQRDQWRVARVLAGARLPLVLTRSKYLQSLTLGAYYLNEQVYGYDLPVRRRSETGPNLPLHALQTSLAYATQLKQSTRDVAPRGGATLLATYRTTPFATNLQASQVGVQAGVYLPGLARHHSVRLRGGYQYQQQDQYSFTAAISYPRAETSYISFDNLAAASLDYSLPLAFTHLTFGRVLYVQRFRATAFLDIAEGNLRLPATNQTPAQVYSQDFRNVGADLLALFNVFHLRTPIEAGVRVAYSSYLGRVVVQPLAFSVRL</sequence>
<protein>
    <submittedName>
        <fullName evidence="2">Uncharacterized protein</fullName>
    </submittedName>
</protein>
<dbReference type="PANTHER" id="PTHR36842">
    <property type="entry name" value="PROTEIN TOLB HOMOLOG"/>
    <property type="match status" value="1"/>
</dbReference>
<dbReference type="SUPFAM" id="SSF82171">
    <property type="entry name" value="DPP6 N-terminal domain-like"/>
    <property type="match status" value="1"/>
</dbReference>
<dbReference type="OrthoDB" id="128799at2"/>
<evidence type="ECO:0000256" key="1">
    <source>
        <dbReference type="SAM" id="SignalP"/>
    </source>
</evidence>
<proteinExistence type="predicted"/>
<dbReference type="Proteomes" id="UP000317624">
    <property type="component" value="Unassembled WGS sequence"/>
</dbReference>
<gene>
    <name evidence="2" type="ORF">FNT36_12005</name>
</gene>
<dbReference type="InterPro" id="IPR011042">
    <property type="entry name" value="6-blade_b-propeller_TolB-like"/>
</dbReference>
<keyword evidence="1" id="KW-0732">Signal</keyword>
<feature type="signal peptide" evidence="1">
    <location>
        <begin position="1"/>
        <end position="17"/>
    </location>
</feature>
<organism evidence="2 3">
    <name type="scientific">Hymenobacter setariae</name>
    <dbReference type="NCBI Taxonomy" id="2594794"/>
    <lineage>
        <taxon>Bacteria</taxon>
        <taxon>Pseudomonadati</taxon>
        <taxon>Bacteroidota</taxon>
        <taxon>Cytophagia</taxon>
        <taxon>Cytophagales</taxon>
        <taxon>Hymenobacteraceae</taxon>
        <taxon>Hymenobacter</taxon>
    </lineage>
</organism>
<dbReference type="EMBL" id="VMRJ01000003">
    <property type="protein sequence ID" value="TVT40208.1"/>
    <property type="molecule type" value="Genomic_DNA"/>
</dbReference>
<accession>A0A558BUK4</accession>